<dbReference type="PANTHER" id="PTHR33694:SF1">
    <property type="entry name" value="UDP-3-O-ACYL-N-ACETYLGLUCOSAMINE DEACETYLASE 1, MITOCHONDRIAL-RELATED"/>
    <property type="match status" value="1"/>
</dbReference>
<evidence type="ECO:0000256" key="5">
    <source>
        <dbReference type="ARBA" id="ARBA00022490"/>
    </source>
</evidence>
<dbReference type="NCBIfam" id="TIGR01750">
    <property type="entry name" value="fabZ"/>
    <property type="match status" value="1"/>
</dbReference>
<feature type="binding site" evidence="17">
    <location>
        <position position="270"/>
    </location>
    <ligand>
        <name>Zn(2+)</name>
        <dbReference type="ChEBI" id="CHEBI:29105"/>
    </ligand>
</feature>
<proteinExistence type="inferred from homology"/>
<keyword evidence="10 17" id="KW-0862">Zinc</keyword>
<dbReference type="GO" id="GO:0019171">
    <property type="term" value="F:(3R)-hydroxyacyl-[acyl-carrier-protein] dehydratase activity"/>
    <property type="evidence" value="ECO:0007669"/>
    <property type="project" value="UniProtKB-EC"/>
</dbReference>
<feature type="active site" description="Proton donor" evidence="17">
    <location>
        <position position="293"/>
    </location>
</feature>
<dbReference type="PANTHER" id="PTHR33694">
    <property type="entry name" value="UDP-3-O-ACYL-N-ACETYLGLUCOSAMINE DEACETYLASE 1, MITOCHONDRIAL-RELATED"/>
    <property type="match status" value="1"/>
</dbReference>
<accession>A0A7W2M843</accession>
<dbReference type="Gene3D" id="3.30.230.20">
    <property type="entry name" value="lpxc deacetylase, domain 1"/>
    <property type="match status" value="1"/>
</dbReference>
<dbReference type="Proteomes" id="UP000541857">
    <property type="component" value="Unassembled WGS sequence"/>
</dbReference>
<reference evidence="19 20" key="1">
    <citation type="submission" date="2020-07" db="EMBL/GenBank/DDBJ databases">
        <title>Bacterium isolated from marine sediment.</title>
        <authorList>
            <person name="Shang D."/>
        </authorList>
    </citation>
    <scope>NUCLEOTIDE SEQUENCE [LARGE SCALE GENOMIC DNA]</scope>
    <source>
        <strain evidence="19 20">F6074</strain>
    </source>
</reference>
<sequence length="468" mass="51924">MGIVKTDIKQKTIQKKVSLKGVGLHTGNDVTLTFSPAPVNSGFAFKRMDLEGTPVIEAIASFVTNTQRGTRLEKNGVVIQTSEHVLAALVGMDIDNVMIEIDASEPPIMDGSSKFFVQALEEAGIEEQDEFREEYVVTDVVSYIDQESGSEIIIMPANEYQVTTMVDFGTKILGTQNATLNTIHDFKEDISNARTFSFLHEIEMLLEHGLIKGGDLNNAIVYVDKELSQETMEKLRVAFKKDAIAVKPNGILDNLTLHHPNEAARHKLLDVIGDLALIGIPLRGKVIANKPGHFINTQFARKMFNMIRNERRSNVPVVDLNQEPLMDINQIMDMLPHRQPFLLIDKIFELTDSGVIGVKNVTMNEPFFAGHFPGAPVMPGVLIVEAMAQTGGILVLSTVPDPENYLTFFMKIDKVKFKQKVVPGDTLIFKCDLITPIRRGICHMQGYAYANGKLCAEAELMAQISKIK</sequence>
<dbReference type="InterPro" id="IPR013114">
    <property type="entry name" value="FabA_FabZ"/>
</dbReference>
<evidence type="ECO:0000256" key="15">
    <source>
        <dbReference type="ARBA" id="ARBA00061221"/>
    </source>
</evidence>
<dbReference type="CDD" id="cd01288">
    <property type="entry name" value="FabZ"/>
    <property type="match status" value="1"/>
</dbReference>
<dbReference type="InterPro" id="IPR029069">
    <property type="entry name" value="HotDog_dom_sf"/>
</dbReference>
<dbReference type="AlphaFoldDB" id="A0A7W2M843"/>
<evidence type="ECO:0000256" key="11">
    <source>
        <dbReference type="ARBA" id="ARBA00023098"/>
    </source>
</evidence>
<dbReference type="NCBIfam" id="NF009667">
    <property type="entry name" value="PRK13188.1"/>
    <property type="match status" value="1"/>
</dbReference>
<dbReference type="InterPro" id="IPR020568">
    <property type="entry name" value="Ribosomal_Su5_D2-typ_SF"/>
</dbReference>
<comment type="similarity">
    <text evidence="17">Belongs to the LpxC family.</text>
</comment>
<keyword evidence="8 17" id="KW-0479">Metal-binding</keyword>
<evidence type="ECO:0000313" key="20">
    <source>
        <dbReference type="Proteomes" id="UP000541857"/>
    </source>
</evidence>
<evidence type="ECO:0000256" key="8">
    <source>
        <dbReference type="ARBA" id="ARBA00022723"/>
    </source>
</evidence>
<keyword evidence="11 17" id="KW-0443">Lipid metabolism</keyword>
<dbReference type="InterPro" id="IPR010084">
    <property type="entry name" value="FabZ"/>
</dbReference>
<evidence type="ECO:0000256" key="4">
    <source>
        <dbReference type="ARBA" id="ARBA00005002"/>
    </source>
</evidence>
<comment type="similarity">
    <text evidence="15">In the N-terminal section; belongs to the LpxC family.</text>
</comment>
<comment type="caution">
    <text evidence="19">The sequence shown here is derived from an EMBL/GenBank/DDBJ whole genome shotgun (WGS) entry which is preliminary data.</text>
</comment>
<comment type="subcellular location">
    <subcellularLocation>
        <location evidence="3 18">Cytoplasm</location>
    </subcellularLocation>
</comment>
<keyword evidence="7 17" id="KW-0441">Lipid A biosynthesis</keyword>
<dbReference type="Pfam" id="PF07977">
    <property type="entry name" value="FabA"/>
    <property type="match status" value="1"/>
</dbReference>
<feature type="binding site" evidence="17">
    <location>
        <position position="266"/>
    </location>
    <ligand>
        <name>Zn(2+)</name>
        <dbReference type="ChEBI" id="CHEBI:29105"/>
    </ligand>
</feature>
<comment type="catalytic activity">
    <reaction evidence="18">
        <text>a (3R)-hydroxyacyl-[ACP] = a (2E)-enoyl-[ACP] + H2O</text>
        <dbReference type="Rhea" id="RHEA:13097"/>
        <dbReference type="Rhea" id="RHEA-COMP:9925"/>
        <dbReference type="Rhea" id="RHEA-COMP:9945"/>
        <dbReference type="ChEBI" id="CHEBI:15377"/>
        <dbReference type="ChEBI" id="CHEBI:78784"/>
        <dbReference type="ChEBI" id="CHEBI:78827"/>
        <dbReference type="EC" id="4.2.1.59"/>
    </reaction>
</comment>
<feature type="active site" evidence="18">
    <location>
        <position position="371"/>
    </location>
</feature>
<evidence type="ECO:0000256" key="13">
    <source>
        <dbReference type="ARBA" id="ARBA00024535"/>
    </source>
</evidence>
<dbReference type="NCBIfam" id="TIGR00325">
    <property type="entry name" value="lpxC"/>
    <property type="match status" value="1"/>
</dbReference>
<dbReference type="GO" id="GO:0046872">
    <property type="term" value="F:metal ion binding"/>
    <property type="evidence" value="ECO:0007669"/>
    <property type="project" value="UniProtKB-KW"/>
</dbReference>
<organism evidence="19 20">
    <name type="scientific">Gelidibacter maritimus</name>
    <dbReference type="NCBI Taxonomy" id="2761487"/>
    <lineage>
        <taxon>Bacteria</taxon>
        <taxon>Pseudomonadati</taxon>
        <taxon>Bacteroidota</taxon>
        <taxon>Flavobacteriia</taxon>
        <taxon>Flavobacteriales</taxon>
        <taxon>Flavobacteriaceae</taxon>
        <taxon>Gelidibacter</taxon>
    </lineage>
</organism>
<evidence type="ECO:0000256" key="14">
    <source>
        <dbReference type="ARBA" id="ARBA00025049"/>
    </source>
</evidence>
<protein>
    <recommendedName>
        <fullName evidence="17 18">Multifunctional fusion protein</fullName>
    </recommendedName>
    <domain>
        <recommendedName>
            <fullName evidence="18">3-hydroxyacyl-[acyl-carrier-protein] dehydratase FabZ</fullName>
            <ecNumber evidence="18">4.2.1.59</ecNumber>
        </recommendedName>
        <alternativeName>
            <fullName evidence="18">(3R)-hydroxymyristoyl-[acyl-carrier-protein] dehydratase</fullName>
        </alternativeName>
        <alternativeName>
            <fullName evidence="18">Beta-hydroxyacyl-ACP dehydratase</fullName>
            <shortName evidence="18">(3R)-hydroxymyristoyl-ACP dehydrase</shortName>
        </alternativeName>
    </domain>
    <domain>
        <recommendedName>
            <fullName evidence="17">UDP-3-O-acyl-N-acetylglucosamine deacetylase</fullName>
            <shortName evidence="17">UDP-3-O-acyl-GlcNAc deacetylase</shortName>
            <ecNumber evidence="17">3.5.1.108</ecNumber>
        </recommendedName>
        <alternativeName>
            <fullName evidence="17">UDP-3-O-[R-3-hydroxymyristoyl]-N-acetylglucosamine deacetylase</fullName>
        </alternativeName>
    </domain>
</protein>
<evidence type="ECO:0000256" key="12">
    <source>
        <dbReference type="ARBA" id="ARBA00023239"/>
    </source>
</evidence>
<dbReference type="InterPro" id="IPR004463">
    <property type="entry name" value="UDP-acyl_GlcNac_deAcase"/>
</dbReference>
<name>A0A7W2M843_9FLAO</name>
<evidence type="ECO:0000256" key="16">
    <source>
        <dbReference type="ARBA" id="ARBA00061355"/>
    </source>
</evidence>
<dbReference type="RefSeq" id="WP_182206704.1">
    <property type="nucleotide sequence ID" value="NZ_JACGLT010000019.1"/>
</dbReference>
<dbReference type="NCBIfam" id="NF000582">
    <property type="entry name" value="PRK00006.1"/>
    <property type="match status" value="1"/>
</dbReference>
<comment type="cofactor">
    <cofactor evidence="1 17">
        <name>Zn(2+)</name>
        <dbReference type="ChEBI" id="CHEBI:29105"/>
    </cofactor>
</comment>
<gene>
    <name evidence="17" type="primary">lpxC</name>
    <name evidence="18" type="synonym">fabZ</name>
    <name evidence="19" type="ORF">H3Z82_17010</name>
</gene>
<evidence type="ECO:0000256" key="18">
    <source>
        <dbReference type="HAMAP-Rule" id="MF_00406"/>
    </source>
</evidence>
<dbReference type="GO" id="GO:0016020">
    <property type="term" value="C:membrane"/>
    <property type="evidence" value="ECO:0007669"/>
    <property type="project" value="GOC"/>
</dbReference>
<dbReference type="InterPro" id="IPR011334">
    <property type="entry name" value="UDP-acyl_GlcNac_deAcase_C"/>
</dbReference>
<evidence type="ECO:0000256" key="10">
    <source>
        <dbReference type="ARBA" id="ARBA00022833"/>
    </source>
</evidence>
<dbReference type="SUPFAM" id="SSF54637">
    <property type="entry name" value="Thioesterase/thiol ester dehydrase-isomerase"/>
    <property type="match status" value="1"/>
</dbReference>
<evidence type="ECO:0000256" key="1">
    <source>
        <dbReference type="ARBA" id="ARBA00001947"/>
    </source>
</evidence>
<comment type="similarity">
    <text evidence="18">Belongs to the thioester dehydratase family. FabZ subfamily.</text>
</comment>
<feature type="binding site" evidence="17">
    <location>
        <position position="84"/>
    </location>
    <ligand>
        <name>Zn(2+)</name>
        <dbReference type="ChEBI" id="CHEBI:29105"/>
    </ligand>
</feature>
<dbReference type="SUPFAM" id="SSF54211">
    <property type="entry name" value="Ribosomal protein S5 domain 2-like"/>
    <property type="match status" value="2"/>
</dbReference>
<evidence type="ECO:0000256" key="6">
    <source>
        <dbReference type="ARBA" id="ARBA00022516"/>
    </source>
</evidence>
<evidence type="ECO:0000256" key="3">
    <source>
        <dbReference type="ARBA" id="ARBA00004496"/>
    </source>
</evidence>
<comment type="catalytic activity">
    <reaction evidence="13 17">
        <text>a UDP-3-O-[(3R)-3-hydroxyacyl]-N-acetyl-alpha-D-glucosamine + H2O = a UDP-3-O-[(3R)-3-hydroxyacyl]-alpha-D-glucosamine + acetate</text>
        <dbReference type="Rhea" id="RHEA:67816"/>
        <dbReference type="ChEBI" id="CHEBI:15377"/>
        <dbReference type="ChEBI" id="CHEBI:30089"/>
        <dbReference type="ChEBI" id="CHEBI:137740"/>
        <dbReference type="ChEBI" id="CHEBI:173225"/>
        <dbReference type="EC" id="3.5.1.108"/>
    </reaction>
</comment>
<dbReference type="Gene3D" id="3.10.129.10">
    <property type="entry name" value="Hotdog Thioesterase"/>
    <property type="match status" value="1"/>
</dbReference>
<evidence type="ECO:0000256" key="17">
    <source>
        <dbReference type="HAMAP-Rule" id="MF_00388"/>
    </source>
</evidence>
<dbReference type="GO" id="GO:0009245">
    <property type="term" value="P:lipid A biosynthetic process"/>
    <property type="evidence" value="ECO:0007669"/>
    <property type="project" value="UniProtKB-UniRule"/>
</dbReference>
<dbReference type="HAMAP" id="MF_00388">
    <property type="entry name" value="LpxC"/>
    <property type="match status" value="1"/>
</dbReference>
<comment type="function">
    <text evidence="14 18">Involved in unsaturated fatty acids biosynthesis. Catalyzes the dehydration of short chain beta-hydroxyacyl-ACPs and long chain saturated and unsaturated beta-hydroxyacyl-ACPs.</text>
</comment>
<keyword evidence="20" id="KW-1185">Reference proteome</keyword>
<dbReference type="Gene3D" id="3.30.1700.10">
    <property type="entry name" value="lpxc deacetylase, domain 2"/>
    <property type="match status" value="1"/>
</dbReference>
<dbReference type="GO" id="GO:0005737">
    <property type="term" value="C:cytoplasm"/>
    <property type="evidence" value="ECO:0007669"/>
    <property type="project" value="UniProtKB-SubCell"/>
</dbReference>
<dbReference type="FunFam" id="3.10.129.10:FF:000001">
    <property type="entry name" value="3-hydroxyacyl-[acyl-carrier-protein] dehydratase FabZ"/>
    <property type="match status" value="1"/>
</dbReference>
<keyword evidence="12 18" id="KW-0456">Lyase</keyword>
<dbReference type="EMBL" id="JACGLT010000019">
    <property type="protein sequence ID" value="MBA6154429.1"/>
    <property type="molecule type" value="Genomic_DNA"/>
</dbReference>
<keyword evidence="5 18" id="KW-0963">Cytoplasm</keyword>
<dbReference type="EC" id="4.2.1.59" evidence="18"/>
<keyword evidence="9 17" id="KW-0378">Hydrolase</keyword>
<dbReference type="GO" id="GO:0006633">
    <property type="term" value="P:fatty acid biosynthetic process"/>
    <property type="evidence" value="ECO:0007669"/>
    <property type="project" value="UniProtKB-UniRule"/>
</dbReference>
<evidence type="ECO:0000313" key="19">
    <source>
        <dbReference type="EMBL" id="MBA6154429.1"/>
    </source>
</evidence>
<comment type="function">
    <text evidence="2 17">Catalyzes the hydrolysis of UDP-3-O-myristoyl-N-acetylglucosamine to form UDP-3-O-myristoylglucosamine and acetate, the committed step in lipid A biosynthesis.</text>
</comment>
<evidence type="ECO:0000256" key="2">
    <source>
        <dbReference type="ARBA" id="ARBA00002923"/>
    </source>
</evidence>
<comment type="pathway">
    <text evidence="4 17">Glycolipid biosynthesis; lipid IV(A) biosynthesis; lipid IV(A) from (3R)-3-hydroxytetradecanoyl-[acyl-carrier-protein] and UDP-N-acetyl-alpha-D-glucosamine: step 2/6.</text>
</comment>
<dbReference type="InterPro" id="IPR015870">
    <property type="entry name" value="UDP-acyl_N-AcGlcN_deAcase_N"/>
</dbReference>
<dbReference type="EC" id="3.5.1.108" evidence="17"/>
<evidence type="ECO:0000256" key="9">
    <source>
        <dbReference type="ARBA" id="ARBA00022801"/>
    </source>
</evidence>
<dbReference type="Pfam" id="PF03331">
    <property type="entry name" value="LpxC"/>
    <property type="match status" value="2"/>
</dbReference>
<evidence type="ECO:0000256" key="7">
    <source>
        <dbReference type="ARBA" id="ARBA00022556"/>
    </source>
</evidence>
<keyword evidence="6 17" id="KW-0444">Lipid biosynthesis</keyword>
<dbReference type="GO" id="GO:0103117">
    <property type="term" value="F:UDP-3-O-acyl-N-acetylglucosamine deacetylase activity"/>
    <property type="evidence" value="ECO:0007669"/>
    <property type="project" value="UniProtKB-UniRule"/>
</dbReference>
<dbReference type="HAMAP" id="MF_00406">
    <property type="entry name" value="FabZ"/>
    <property type="match status" value="1"/>
</dbReference>
<comment type="similarity">
    <text evidence="16">In the C-terminal section; belongs to the thioester dehydratase family.</text>
</comment>
<dbReference type="UniPathway" id="UPA00359">
    <property type="reaction ID" value="UER00478"/>
</dbReference>